<gene>
    <name evidence="2" type="ORF">RHTO0S_06e04214g</name>
</gene>
<feature type="region of interest" description="Disordered" evidence="1">
    <location>
        <begin position="1"/>
        <end position="78"/>
    </location>
</feature>
<protein>
    <submittedName>
        <fullName evidence="2">RHTO0S06e04214g1_1</fullName>
    </submittedName>
</protein>
<reference evidence="2" key="1">
    <citation type="journal article" date="2014" name="Genome Announc.">
        <title>Draft genome sequence of Rhodosporidium toruloides CECT1137, an oleaginous yeast of biotechnological interest.</title>
        <authorList>
            <person name="Morin N."/>
            <person name="Calcas X."/>
            <person name="Devillers H."/>
            <person name="Durrens P."/>
            <person name="Sherman D.J."/>
            <person name="Nicaud J.-M."/>
            <person name="Neuveglise C."/>
        </authorList>
    </citation>
    <scope>NUCLEOTIDE SEQUENCE</scope>
    <source>
        <strain evidence="2">CECT1137</strain>
    </source>
</reference>
<name>A0A061AVT4_RHOTO</name>
<dbReference type="AlphaFoldDB" id="A0A061AVT4"/>
<organism evidence="2">
    <name type="scientific">Rhodotorula toruloides</name>
    <name type="common">Yeast</name>
    <name type="synonym">Rhodosporidium toruloides</name>
    <dbReference type="NCBI Taxonomy" id="5286"/>
    <lineage>
        <taxon>Eukaryota</taxon>
        <taxon>Fungi</taxon>
        <taxon>Dikarya</taxon>
        <taxon>Basidiomycota</taxon>
        <taxon>Pucciniomycotina</taxon>
        <taxon>Microbotryomycetes</taxon>
        <taxon>Sporidiobolales</taxon>
        <taxon>Sporidiobolaceae</taxon>
        <taxon>Rhodotorula</taxon>
    </lineage>
</organism>
<accession>A0A061AVT4</accession>
<dbReference type="EMBL" id="LK052941">
    <property type="protein sequence ID" value="CDR41684.1"/>
    <property type="molecule type" value="Genomic_DNA"/>
</dbReference>
<evidence type="ECO:0000256" key="1">
    <source>
        <dbReference type="SAM" id="MobiDB-lite"/>
    </source>
</evidence>
<proteinExistence type="predicted"/>
<evidence type="ECO:0000313" key="2">
    <source>
        <dbReference type="EMBL" id="CDR41684.1"/>
    </source>
</evidence>
<sequence>MSTDPAAPTDEPSSRLSNQLSRSPDEDAGKATPAENGSRGLVMTAPRSLSAQLPSDRNPPAHLHPTAPEPQGVAFSDH</sequence>